<name>A0AAW0L1W5_QUESU</name>
<evidence type="ECO:0000313" key="2">
    <source>
        <dbReference type="Proteomes" id="UP000237347"/>
    </source>
</evidence>
<keyword evidence="2" id="KW-1185">Reference proteome</keyword>
<comment type="caution">
    <text evidence="1">The sequence shown here is derived from an EMBL/GenBank/DDBJ whole genome shotgun (WGS) entry which is preliminary data.</text>
</comment>
<dbReference type="EMBL" id="PKMF04000180">
    <property type="protein sequence ID" value="KAK7844771.1"/>
    <property type="molecule type" value="Genomic_DNA"/>
</dbReference>
<organism evidence="1 2">
    <name type="scientific">Quercus suber</name>
    <name type="common">Cork oak</name>
    <dbReference type="NCBI Taxonomy" id="58331"/>
    <lineage>
        <taxon>Eukaryota</taxon>
        <taxon>Viridiplantae</taxon>
        <taxon>Streptophyta</taxon>
        <taxon>Embryophyta</taxon>
        <taxon>Tracheophyta</taxon>
        <taxon>Spermatophyta</taxon>
        <taxon>Magnoliopsida</taxon>
        <taxon>eudicotyledons</taxon>
        <taxon>Gunneridae</taxon>
        <taxon>Pentapetalae</taxon>
        <taxon>rosids</taxon>
        <taxon>fabids</taxon>
        <taxon>Fagales</taxon>
        <taxon>Fagaceae</taxon>
        <taxon>Quercus</taxon>
    </lineage>
</organism>
<evidence type="ECO:0000313" key="1">
    <source>
        <dbReference type="EMBL" id="KAK7844771.1"/>
    </source>
</evidence>
<protein>
    <submittedName>
        <fullName evidence="1">Uncharacterized protein</fullName>
    </submittedName>
</protein>
<gene>
    <name evidence="1" type="ORF">CFP56_010349</name>
</gene>
<accession>A0AAW0L1W5</accession>
<sequence>MVWLCLGINFL</sequence>
<reference evidence="1 2" key="1">
    <citation type="journal article" date="2018" name="Sci. Data">
        <title>The draft genome sequence of cork oak.</title>
        <authorList>
            <person name="Ramos A.M."/>
            <person name="Usie A."/>
            <person name="Barbosa P."/>
            <person name="Barros P.M."/>
            <person name="Capote T."/>
            <person name="Chaves I."/>
            <person name="Simoes F."/>
            <person name="Abreu I."/>
            <person name="Carrasquinho I."/>
            <person name="Faro C."/>
            <person name="Guimaraes J.B."/>
            <person name="Mendonca D."/>
            <person name="Nobrega F."/>
            <person name="Rodrigues L."/>
            <person name="Saibo N.J.M."/>
            <person name="Varela M.C."/>
            <person name="Egas C."/>
            <person name="Matos J."/>
            <person name="Miguel C.M."/>
            <person name="Oliveira M.M."/>
            <person name="Ricardo C.P."/>
            <person name="Goncalves S."/>
        </authorList>
    </citation>
    <scope>NUCLEOTIDE SEQUENCE [LARGE SCALE GENOMIC DNA]</scope>
    <source>
        <strain evidence="2">cv. HL8</strain>
    </source>
</reference>
<proteinExistence type="predicted"/>
<dbReference type="Proteomes" id="UP000237347">
    <property type="component" value="Unassembled WGS sequence"/>
</dbReference>